<keyword evidence="7" id="KW-0223">Dioxygenase</keyword>
<evidence type="ECO:0000256" key="9">
    <source>
        <dbReference type="ARBA" id="ARBA00023004"/>
    </source>
</evidence>
<evidence type="ECO:0000256" key="1">
    <source>
        <dbReference type="ARBA" id="ARBA00001954"/>
    </source>
</evidence>
<keyword evidence="5" id="KW-0479">Metal-binding</keyword>
<dbReference type="GO" id="GO:0045329">
    <property type="term" value="P:carnitine biosynthetic process"/>
    <property type="evidence" value="ECO:0007669"/>
    <property type="project" value="UniProtKB-KW"/>
</dbReference>
<dbReference type="AlphaFoldDB" id="A0A6S8BYV6"/>
<feature type="domain" description="TauD/TfdA-like" evidence="10">
    <location>
        <begin position="176"/>
        <end position="414"/>
    </location>
</feature>
<comment type="similarity">
    <text evidence="4">Belongs to the gamma-BBH/TMLD family.</text>
</comment>
<evidence type="ECO:0000256" key="4">
    <source>
        <dbReference type="ARBA" id="ARBA00008654"/>
    </source>
</evidence>
<evidence type="ECO:0000256" key="6">
    <source>
        <dbReference type="ARBA" id="ARBA00022873"/>
    </source>
</evidence>
<name>A0A6S8BYV6_9STRA</name>
<dbReference type="Gene3D" id="3.60.130.10">
    <property type="entry name" value="Clavaminate synthase-like"/>
    <property type="match status" value="1"/>
</dbReference>
<dbReference type="InterPro" id="IPR042098">
    <property type="entry name" value="TauD-like_sf"/>
</dbReference>
<evidence type="ECO:0000313" key="11">
    <source>
        <dbReference type="EMBL" id="CAE0433590.1"/>
    </source>
</evidence>
<dbReference type="Pfam" id="PF02668">
    <property type="entry name" value="TauD"/>
    <property type="match status" value="1"/>
</dbReference>
<dbReference type="SUPFAM" id="SSF51197">
    <property type="entry name" value="Clavaminate synthase-like"/>
    <property type="match status" value="1"/>
</dbReference>
<gene>
    <name evidence="11" type="ORF">ASTO00021_LOCUS3911</name>
    <name evidence="12" type="ORF">ASTO00021_LOCUS3914</name>
    <name evidence="13" type="ORF">ASTO00021_LOCUS3915</name>
    <name evidence="14" type="ORF">ASTO00021_LOCUS3917</name>
</gene>
<dbReference type="Gene3D" id="3.30.2020.30">
    <property type="match status" value="1"/>
</dbReference>
<dbReference type="EMBL" id="HBIN01005426">
    <property type="protein sequence ID" value="CAE0433590.1"/>
    <property type="molecule type" value="Transcribed_RNA"/>
</dbReference>
<evidence type="ECO:0000256" key="3">
    <source>
        <dbReference type="ARBA" id="ARBA00005022"/>
    </source>
</evidence>
<dbReference type="InterPro" id="IPR038492">
    <property type="entry name" value="GBBH-like_N_sf"/>
</dbReference>
<evidence type="ECO:0000256" key="8">
    <source>
        <dbReference type="ARBA" id="ARBA00023002"/>
    </source>
</evidence>
<dbReference type="EMBL" id="HBIN01005430">
    <property type="protein sequence ID" value="CAE0433594.1"/>
    <property type="molecule type" value="Transcribed_RNA"/>
</dbReference>
<comment type="pathway">
    <text evidence="3">Amine and polyamine biosynthesis; carnitine biosynthesis.</text>
</comment>
<keyword evidence="8" id="KW-0560">Oxidoreductase</keyword>
<dbReference type="PANTHER" id="PTHR10696:SF51">
    <property type="entry name" value="TRIMETHYLLYSINE DIOXYGENASE, MITOCHONDRIAL"/>
    <property type="match status" value="1"/>
</dbReference>
<evidence type="ECO:0000259" key="10">
    <source>
        <dbReference type="Pfam" id="PF02668"/>
    </source>
</evidence>
<dbReference type="GO" id="GO:0051213">
    <property type="term" value="F:dioxygenase activity"/>
    <property type="evidence" value="ECO:0007669"/>
    <property type="project" value="UniProtKB-KW"/>
</dbReference>
<dbReference type="InterPro" id="IPR050411">
    <property type="entry name" value="AlphaKG_dependent_hydroxylases"/>
</dbReference>
<protein>
    <recommendedName>
        <fullName evidence="10">TauD/TfdA-like domain-containing protein</fullName>
    </recommendedName>
</protein>
<keyword evidence="9" id="KW-0408">Iron</keyword>
<organism evidence="14">
    <name type="scientific">Aplanochytrium stocchinoi</name>
    <dbReference type="NCBI Taxonomy" id="215587"/>
    <lineage>
        <taxon>Eukaryota</taxon>
        <taxon>Sar</taxon>
        <taxon>Stramenopiles</taxon>
        <taxon>Bigyra</taxon>
        <taxon>Labyrinthulomycetes</taxon>
        <taxon>Thraustochytrida</taxon>
        <taxon>Thraustochytriidae</taxon>
        <taxon>Aplanochytrium</taxon>
    </lineage>
</organism>
<evidence type="ECO:0000313" key="13">
    <source>
        <dbReference type="EMBL" id="CAE0433594.1"/>
    </source>
</evidence>
<evidence type="ECO:0000313" key="12">
    <source>
        <dbReference type="EMBL" id="CAE0433593.1"/>
    </source>
</evidence>
<accession>A0A6S8BYV6</accession>
<evidence type="ECO:0000256" key="2">
    <source>
        <dbReference type="ARBA" id="ARBA00001961"/>
    </source>
</evidence>
<dbReference type="GO" id="GO:0005739">
    <property type="term" value="C:mitochondrion"/>
    <property type="evidence" value="ECO:0007669"/>
    <property type="project" value="TreeGrafter"/>
</dbReference>
<proteinExistence type="inferred from homology"/>
<dbReference type="EMBL" id="HBIN01005432">
    <property type="protein sequence ID" value="CAE0433596.1"/>
    <property type="molecule type" value="Transcribed_RNA"/>
</dbReference>
<evidence type="ECO:0000256" key="7">
    <source>
        <dbReference type="ARBA" id="ARBA00022964"/>
    </source>
</evidence>
<dbReference type="PANTHER" id="PTHR10696">
    <property type="entry name" value="GAMMA-BUTYROBETAINE HYDROXYLASE-RELATED"/>
    <property type="match status" value="1"/>
</dbReference>
<reference evidence="14" key="1">
    <citation type="submission" date="2021-01" db="EMBL/GenBank/DDBJ databases">
        <authorList>
            <person name="Corre E."/>
            <person name="Pelletier E."/>
            <person name="Niang G."/>
            <person name="Scheremetjew M."/>
            <person name="Finn R."/>
            <person name="Kale V."/>
            <person name="Holt S."/>
            <person name="Cochrane G."/>
            <person name="Meng A."/>
            <person name="Brown T."/>
            <person name="Cohen L."/>
        </authorList>
    </citation>
    <scope>NUCLEOTIDE SEQUENCE</scope>
    <source>
        <strain evidence="14">GSBS06</strain>
    </source>
</reference>
<evidence type="ECO:0000313" key="14">
    <source>
        <dbReference type="EMBL" id="CAE0433596.1"/>
    </source>
</evidence>
<dbReference type="InterPro" id="IPR003819">
    <property type="entry name" value="TauD/TfdA-like"/>
</dbReference>
<comment type="cofactor">
    <cofactor evidence="2">
        <name>L-ascorbate</name>
        <dbReference type="ChEBI" id="CHEBI:38290"/>
    </cofactor>
</comment>
<dbReference type="GO" id="GO:0046872">
    <property type="term" value="F:metal ion binding"/>
    <property type="evidence" value="ECO:0007669"/>
    <property type="project" value="UniProtKB-KW"/>
</dbReference>
<comment type="cofactor">
    <cofactor evidence="1">
        <name>Fe(2+)</name>
        <dbReference type="ChEBI" id="CHEBI:29033"/>
    </cofactor>
</comment>
<sequence length="440" mass="50277">MRGLNLCPKTLPWKGFVKIPLGVTLNRNASTSTRNQIETAVKSVSNTFPTVDLTWKDGHVSRFHPIWLVDHDPKFVHETSSQRNLDSAELPQAVAHPCEIDVTDQGGKITFKWDSLTFSTGKVCDDYVVQYDAAFLRQHCHSHSPPLEFSSPAEPAPLLWSTKNMSKGTIPKFNSKNIVENDEELFTALKGLKQYGVILIDNMPSSTEETEQVARRFGPPRETFYGTMWDTAPKPGAEVNDTAYTKDPLHPHTDASYLFDMCGLQCFNCVAQSGSDNDVEDSTEGCTKLVDGFKIMELLKLNEPETYNFFLNTNLKWFCKEEGVHMEMVEKAFSESPYKIFRYNNYDLDTVDYLPFDFIPEYYKHTKVINDYMRAEDNVVLARLNVGEMVIVDNQRVCHGRTGFTGFRNMVGCYVGRDDWYSKLRVLKDRFAVAWFKFSI</sequence>
<dbReference type="EMBL" id="HBIN01005429">
    <property type="protein sequence ID" value="CAE0433593.1"/>
    <property type="molecule type" value="Transcribed_RNA"/>
</dbReference>
<evidence type="ECO:0000256" key="5">
    <source>
        <dbReference type="ARBA" id="ARBA00022723"/>
    </source>
</evidence>
<keyword evidence="6" id="KW-0124">Carnitine biosynthesis</keyword>